<keyword evidence="7" id="KW-0812">Transmembrane</keyword>
<feature type="binding site" description="axial binding residue" evidence="6">
    <location>
        <position position="408"/>
    </location>
    <ligand>
        <name>heme</name>
        <dbReference type="ChEBI" id="CHEBI:30413"/>
    </ligand>
    <ligandPart>
        <name>Fe</name>
        <dbReference type="ChEBI" id="CHEBI:18248"/>
    </ligandPart>
</feature>
<evidence type="ECO:0000256" key="7">
    <source>
        <dbReference type="SAM" id="Phobius"/>
    </source>
</evidence>
<keyword evidence="5 6" id="KW-0408">Iron</keyword>
<comment type="similarity">
    <text evidence="1">Belongs to the zinc-containing alcohol dehydrogenase family.</text>
</comment>
<dbReference type="CDD" id="cd08249">
    <property type="entry name" value="enoyl_reductase_like"/>
    <property type="match status" value="1"/>
</dbReference>
<dbReference type="SUPFAM" id="SSF51735">
    <property type="entry name" value="NAD(P)-binding Rossmann-fold domains"/>
    <property type="match status" value="1"/>
</dbReference>
<proteinExistence type="inferred from homology"/>
<sequence length="745" mass="82922">MIEHLLTRFSPLSIAAVAFVALIARLLYNSNKAAKKIYALNAGFVKSDFYIVQQTLAKGVPLKTLFTSTDEAFHSKLRRSVSKAYAMSSLVQFEPLVDSTTAEFLKQLKQRYADRKDESSVVDLGAWLQYYAFDVICELTFSKRMGFVDRGEDVENIISSLEWLLNYAAVIGQVPILDRLFLKNPIRRWLSAHGFISSTPVAVFAGRRIQESKTNDSDKETPGWRSRRDFLSRFQEAHQKDSEFMSSERVLALTVANMFAGSDTTAISLRAVFYNLIRHPEKLAKLCAEFEELDSTGQFESGNPLVSWSDVRELPYLGAVINESLRTHPAAGLPLERIAPAEGIRLGDVFVPGGTNIGCSAWTLHLDRDLWGQDAGEWRPERWLEASEGKKAEMKNSMFAFGAGSRTCIGKNVSYLEMYKLEVELPQPDEHELLVQNSYVAQNPTDVQSLDNNAFGDGTVLGCDFVGKVEQVGKNVSRHKKGDTVAALIWGGEVKGHGAYADYTLANECISFRVPESISPEAAATVPLACCTSWLALFSKDCLAIDRKSGKQTSVLIWGGSSSVGLYAIQIARLHNFHVITVCSPKHHEYVRSLGADQVFDYKSEDVVDKIQEAAPRLKYIFDTIGDKTSSATASYALGEAGGTLCTVRPGKANTEDVSSQAKITDVLVWTAFLKDHQYKEFKWPANKDDHKLSAELFENLPQWLEEGTIKPNKPKVLMGLEKVPEGFQEYRDGKISGYKIVYKI</sequence>
<dbReference type="PRINTS" id="PR00463">
    <property type="entry name" value="EP450I"/>
</dbReference>
<organism evidence="9 10">
    <name type="scientific">Didymella heteroderae</name>
    <dbReference type="NCBI Taxonomy" id="1769908"/>
    <lineage>
        <taxon>Eukaryota</taxon>
        <taxon>Fungi</taxon>
        <taxon>Dikarya</taxon>
        <taxon>Ascomycota</taxon>
        <taxon>Pezizomycotina</taxon>
        <taxon>Dothideomycetes</taxon>
        <taxon>Pleosporomycetidae</taxon>
        <taxon>Pleosporales</taxon>
        <taxon>Pleosporineae</taxon>
        <taxon>Didymellaceae</taxon>
        <taxon>Didymella</taxon>
    </lineage>
</organism>
<dbReference type="GO" id="GO:0016705">
    <property type="term" value="F:oxidoreductase activity, acting on paired donors, with incorporation or reduction of molecular oxygen"/>
    <property type="evidence" value="ECO:0007669"/>
    <property type="project" value="InterPro"/>
</dbReference>
<evidence type="ECO:0000256" key="2">
    <source>
        <dbReference type="ARBA" id="ARBA00011245"/>
    </source>
</evidence>
<dbReference type="Gene3D" id="1.10.630.10">
    <property type="entry name" value="Cytochrome P450"/>
    <property type="match status" value="1"/>
</dbReference>
<dbReference type="GO" id="GO:0005506">
    <property type="term" value="F:iron ion binding"/>
    <property type="evidence" value="ECO:0007669"/>
    <property type="project" value="InterPro"/>
</dbReference>
<dbReference type="EMBL" id="SWKV01000008">
    <property type="protein sequence ID" value="KAF3044810.1"/>
    <property type="molecule type" value="Genomic_DNA"/>
</dbReference>
<evidence type="ECO:0000256" key="5">
    <source>
        <dbReference type="ARBA" id="ARBA00023004"/>
    </source>
</evidence>
<dbReference type="GO" id="GO:0016651">
    <property type="term" value="F:oxidoreductase activity, acting on NAD(P)H"/>
    <property type="evidence" value="ECO:0007669"/>
    <property type="project" value="InterPro"/>
</dbReference>
<keyword evidence="3 6" id="KW-0479">Metal-binding</keyword>
<dbReference type="Pfam" id="PF00067">
    <property type="entry name" value="p450"/>
    <property type="match status" value="1"/>
</dbReference>
<dbReference type="Pfam" id="PF08240">
    <property type="entry name" value="ADH_N"/>
    <property type="match status" value="1"/>
</dbReference>
<dbReference type="SMART" id="SM00829">
    <property type="entry name" value="PKS_ER"/>
    <property type="match status" value="1"/>
</dbReference>
<reference evidence="9" key="1">
    <citation type="submission" date="2019-04" db="EMBL/GenBank/DDBJ databases">
        <title>Sequencing of skin fungus with MAO and IRED activity.</title>
        <authorList>
            <person name="Marsaioli A.J."/>
            <person name="Bonatto J.M.C."/>
            <person name="Reis Junior O."/>
        </authorList>
    </citation>
    <scope>NUCLEOTIDE SEQUENCE</scope>
    <source>
        <strain evidence="9">28M1</strain>
    </source>
</reference>
<evidence type="ECO:0000256" key="1">
    <source>
        <dbReference type="ARBA" id="ARBA00008072"/>
    </source>
</evidence>
<dbReference type="InterPro" id="IPR001128">
    <property type="entry name" value="Cyt_P450"/>
</dbReference>
<name>A0A9P4WY86_9PLEO</name>
<dbReference type="InterPro" id="IPR013149">
    <property type="entry name" value="ADH-like_C"/>
</dbReference>
<dbReference type="GO" id="GO:0004497">
    <property type="term" value="F:monooxygenase activity"/>
    <property type="evidence" value="ECO:0007669"/>
    <property type="project" value="InterPro"/>
</dbReference>
<dbReference type="OrthoDB" id="3934656at2759"/>
<dbReference type="PANTHER" id="PTHR45348:SF2">
    <property type="entry name" value="ZINC-TYPE ALCOHOL DEHYDROGENASE-LIKE PROTEIN C2E1P3.01"/>
    <property type="match status" value="1"/>
</dbReference>
<feature type="transmembrane region" description="Helical" evidence="7">
    <location>
        <begin position="12"/>
        <end position="28"/>
    </location>
</feature>
<keyword evidence="10" id="KW-1185">Reference proteome</keyword>
<feature type="domain" description="Enoyl reductase (ER)" evidence="8">
    <location>
        <begin position="411"/>
        <end position="742"/>
    </location>
</feature>
<dbReference type="InterPro" id="IPR020843">
    <property type="entry name" value="ER"/>
</dbReference>
<keyword evidence="7" id="KW-1133">Transmembrane helix</keyword>
<dbReference type="Pfam" id="PF00107">
    <property type="entry name" value="ADH_zinc_N"/>
    <property type="match status" value="1"/>
</dbReference>
<evidence type="ECO:0000256" key="4">
    <source>
        <dbReference type="ARBA" id="ARBA00023002"/>
    </source>
</evidence>
<protein>
    <recommendedName>
        <fullName evidence="8">Enoyl reductase (ER) domain-containing protein</fullName>
    </recommendedName>
</protein>
<dbReference type="PANTHER" id="PTHR45348">
    <property type="entry name" value="HYPOTHETICAL OXIDOREDUCTASE (EUROFUNG)"/>
    <property type="match status" value="1"/>
</dbReference>
<dbReference type="PRINTS" id="PR00385">
    <property type="entry name" value="P450"/>
</dbReference>
<gene>
    <name evidence="9" type="ORF">E8E12_010811</name>
</gene>
<evidence type="ECO:0000313" key="10">
    <source>
        <dbReference type="Proteomes" id="UP000758155"/>
    </source>
</evidence>
<dbReference type="Gene3D" id="3.90.180.10">
    <property type="entry name" value="Medium-chain alcohol dehydrogenases, catalytic domain"/>
    <property type="match status" value="1"/>
</dbReference>
<dbReference type="Gene3D" id="3.40.50.720">
    <property type="entry name" value="NAD(P)-binding Rossmann-like Domain"/>
    <property type="match status" value="1"/>
</dbReference>
<dbReference type="GO" id="GO:0020037">
    <property type="term" value="F:heme binding"/>
    <property type="evidence" value="ECO:0007669"/>
    <property type="project" value="InterPro"/>
</dbReference>
<evidence type="ECO:0000256" key="6">
    <source>
        <dbReference type="PIRSR" id="PIRSR602401-1"/>
    </source>
</evidence>
<dbReference type="CDD" id="cd11060">
    <property type="entry name" value="CYP57A1-like"/>
    <property type="match status" value="1"/>
</dbReference>
<dbReference type="PROSITE" id="PS00086">
    <property type="entry name" value="CYTOCHROME_P450"/>
    <property type="match status" value="1"/>
</dbReference>
<dbReference type="AlphaFoldDB" id="A0A9P4WY86"/>
<keyword evidence="7" id="KW-0472">Membrane</keyword>
<dbReference type="Proteomes" id="UP000758155">
    <property type="component" value="Unassembled WGS sequence"/>
</dbReference>
<dbReference type="InterPro" id="IPR036291">
    <property type="entry name" value="NAD(P)-bd_dom_sf"/>
</dbReference>
<evidence type="ECO:0000259" key="8">
    <source>
        <dbReference type="SMART" id="SM00829"/>
    </source>
</evidence>
<evidence type="ECO:0000313" key="9">
    <source>
        <dbReference type="EMBL" id="KAF3044810.1"/>
    </source>
</evidence>
<dbReference type="InterPro" id="IPR047122">
    <property type="entry name" value="Trans-enoyl_RdTase-like"/>
</dbReference>
<dbReference type="InterPro" id="IPR013154">
    <property type="entry name" value="ADH-like_N"/>
</dbReference>
<dbReference type="InterPro" id="IPR002401">
    <property type="entry name" value="Cyt_P450_E_grp-I"/>
</dbReference>
<accession>A0A9P4WY86</accession>
<comment type="cofactor">
    <cofactor evidence="6">
        <name>heme</name>
        <dbReference type="ChEBI" id="CHEBI:30413"/>
    </cofactor>
</comment>
<dbReference type="InterPro" id="IPR036396">
    <property type="entry name" value="Cyt_P450_sf"/>
</dbReference>
<comment type="caution">
    <text evidence="9">The sequence shown here is derived from an EMBL/GenBank/DDBJ whole genome shotgun (WGS) entry which is preliminary data.</text>
</comment>
<keyword evidence="6" id="KW-0349">Heme</keyword>
<dbReference type="InterPro" id="IPR011032">
    <property type="entry name" value="GroES-like_sf"/>
</dbReference>
<evidence type="ECO:0000256" key="3">
    <source>
        <dbReference type="ARBA" id="ARBA00022723"/>
    </source>
</evidence>
<dbReference type="SUPFAM" id="SSF50129">
    <property type="entry name" value="GroES-like"/>
    <property type="match status" value="1"/>
</dbReference>
<dbReference type="SUPFAM" id="SSF48264">
    <property type="entry name" value="Cytochrome P450"/>
    <property type="match status" value="1"/>
</dbReference>
<dbReference type="InterPro" id="IPR017972">
    <property type="entry name" value="Cyt_P450_CS"/>
</dbReference>
<comment type="subunit">
    <text evidence="2">Monomer.</text>
</comment>
<keyword evidence="4" id="KW-0560">Oxidoreductase</keyword>